<organism evidence="10 11">
    <name type="scientific">Daphnia magna</name>
    <dbReference type="NCBI Taxonomy" id="35525"/>
    <lineage>
        <taxon>Eukaryota</taxon>
        <taxon>Metazoa</taxon>
        <taxon>Ecdysozoa</taxon>
        <taxon>Arthropoda</taxon>
        <taxon>Crustacea</taxon>
        <taxon>Branchiopoda</taxon>
        <taxon>Diplostraca</taxon>
        <taxon>Cladocera</taxon>
        <taxon>Anomopoda</taxon>
        <taxon>Daphniidae</taxon>
        <taxon>Daphnia</taxon>
    </lineage>
</organism>
<dbReference type="SUPFAM" id="SSF64484">
    <property type="entry name" value="beta and beta-prime subunits of DNA dependent RNA-polymerase"/>
    <property type="match status" value="1"/>
</dbReference>
<evidence type="ECO:0000259" key="9">
    <source>
        <dbReference type="Pfam" id="PF04983"/>
    </source>
</evidence>
<sequence length="144" mass="16010">MVASMLAADEVNMVIKLPPPCIQKPAALWSGKQIFSLILRPNPGNRIKVNLRTKGKEYSKKNEEFCINDGFLLVRNSEVLAGCVDKSTIGSGSKINIFYVLLRDYGEDFAIQAMWKLCRVASYYMMNRGFSIGIGDVTPGKTLL</sequence>
<dbReference type="GO" id="GO:0006351">
    <property type="term" value="P:DNA-templated transcription"/>
    <property type="evidence" value="ECO:0007669"/>
    <property type="project" value="InterPro"/>
</dbReference>
<keyword evidence="11" id="KW-1185">Reference proteome</keyword>
<evidence type="ECO:0000256" key="1">
    <source>
        <dbReference type="ARBA" id="ARBA00006460"/>
    </source>
</evidence>
<keyword evidence="5" id="KW-0548">Nucleotidyltransferase</keyword>
<dbReference type="EMBL" id="LRGB01005810">
    <property type="protein sequence ID" value="KZS01931.1"/>
    <property type="molecule type" value="Genomic_DNA"/>
</dbReference>
<feature type="non-terminal residue" evidence="10">
    <location>
        <position position="144"/>
    </location>
</feature>
<dbReference type="InterPro" id="IPR042102">
    <property type="entry name" value="RNA_pol_Rpb1_3_sf"/>
</dbReference>
<dbReference type="AlphaFoldDB" id="A0A162C808"/>
<evidence type="ECO:0000256" key="4">
    <source>
        <dbReference type="ARBA" id="ARBA00022679"/>
    </source>
</evidence>
<comment type="caution">
    <text evidence="10">The sequence shown here is derived from an EMBL/GenBank/DDBJ whole genome shotgun (WGS) entry which is preliminary data.</text>
</comment>
<dbReference type="InterPro" id="IPR038120">
    <property type="entry name" value="Rpb1_funnel_sf"/>
</dbReference>
<evidence type="ECO:0000256" key="7">
    <source>
        <dbReference type="ARBA" id="ARBA00022833"/>
    </source>
</evidence>
<evidence type="ECO:0000256" key="5">
    <source>
        <dbReference type="ARBA" id="ARBA00022695"/>
    </source>
</evidence>
<keyword evidence="6" id="KW-0479">Metal-binding</keyword>
<dbReference type="Gene3D" id="1.10.132.30">
    <property type="match status" value="1"/>
</dbReference>
<evidence type="ECO:0000256" key="6">
    <source>
        <dbReference type="ARBA" id="ARBA00022723"/>
    </source>
</evidence>
<dbReference type="GO" id="GO:0046872">
    <property type="term" value="F:metal ion binding"/>
    <property type="evidence" value="ECO:0007669"/>
    <property type="project" value="UniProtKB-KW"/>
</dbReference>
<evidence type="ECO:0000313" key="10">
    <source>
        <dbReference type="EMBL" id="KZS01931.1"/>
    </source>
</evidence>
<name>A0A162C808_9CRUS</name>
<feature type="domain" description="RNA polymerase Rpb1" evidence="9">
    <location>
        <begin position="15"/>
        <end position="137"/>
    </location>
</feature>
<evidence type="ECO:0000256" key="8">
    <source>
        <dbReference type="ARBA" id="ARBA00023163"/>
    </source>
</evidence>
<dbReference type="InterPro" id="IPR015700">
    <property type="entry name" value="RPC1"/>
</dbReference>
<gene>
    <name evidence="10" type="ORF">APZ42_001241</name>
</gene>
<dbReference type="PANTHER" id="PTHR48446">
    <property type="entry name" value="DNA-DIRECTED RNA POLYMERASE SUBUNIT BETA' N-TERMINAL SECTION"/>
    <property type="match status" value="1"/>
</dbReference>
<keyword evidence="8" id="KW-0804">Transcription</keyword>
<dbReference type="Gene3D" id="1.10.274.100">
    <property type="entry name" value="RNA polymerase Rpb1, domain 3"/>
    <property type="match status" value="1"/>
</dbReference>
<dbReference type="STRING" id="35525.A0A162C808"/>
<keyword evidence="7" id="KW-0862">Zinc</keyword>
<dbReference type="InterPro" id="IPR007066">
    <property type="entry name" value="RNA_pol_Rpb1_3"/>
</dbReference>
<keyword evidence="4" id="KW-0808">Transferase</keyword>
<evidence type="ECO:0000313" key="11">
    <source>
        <dbReference type="Proteomes" id="UP000076858"/>
    </source>
</evidence>
<evidence type="ECO:0000256" key="3">
    <source>
        <dbReference type="ARBA" id="ARBA00022478"/>
    </source>
</evidence>
<dbReference type="Proteomes" id="UP000076858">
    <property type="component" value="Unassembled WGS sequence"/>
</dbReference>
<dbReference type="PANTHER" id="PTHR48446:SF1">
    <property type="entry name" value="DNA-DIRECTED RNA POLYMERASE SUBUNIT BETA' N-TERMINAL SECTION"/>
    <property type="match status" value="1"/>
</dbReference>
<keyword evidence="3 10" id="KW-0240">DNA-directed RNA polymerase</keyword>
<dbReference type="EC" id="2.7.7.6" evidence="2"/>
<dbReference type="GO" id="GO:0000428">
    <property type="term" value="C:DNA-directed RNA polymerase complex"/>
    <property type="evidence" value="ECO:0007669"/>
    <property type="project" value="UniProtKB-KW"/>
</dbReference>
<evidence type="ECO:0000256" key="2">
    <source>
        <dbReference type="ARBA" id="ARBA00012418"/>
    </source>
</evidence>
<accession>A0A162C808</accession>
<reference evidence="10 11" key="1">
    <citation type="submission" date="2016-03" db="EMBL/GenBank/DDBJ databases">
        <title>EvidentialGene: Evidence-directed Construction of Genes on Genomes.</title>
        <authorList>
            <person name="Gilbert D.G."/>
            <person name="Choi J.-H."/>
            <person name="Mockaitis K."/>
            <person name="Colbourne J."/>
            <person name="Pfrender M."/>
        </authorList>
    </citation>
    <scope>NUCLEOTIDE SEQUENCE [LARGE SCALE GENOMIC DNA]</scope>
    <source>
        <strain evidence="10 11">Xinb3</strain>
        <tissue evidence="10">Complete organism</tissue>
    </source>
</reference>
<proteinExistence type="inferred from homology"/>
<protein>
    <recommendedName>
        <fullName evidence="2">DNA-directed RNA polymerase</fullName>
        <ecNumber evidence="2">2.7.7.6</ecNumber>
    </recommendedName>
</protein>
<dbReference type="Pfam" id="PF04983">
    <property type="entry name" value="RNA_pol_Rpb1_3"/>
    <property type="match status" value="1"/>
</dbReference>
<dbReference type="GO" id="GO:0003677">
    <property type="term" value="F:DNA binding"/>
    <property type="evidence" value="ECO:0007669"/>
    <property type="project" value="InterPro"/>
</dbReference>
<comment type="similarity">
    <text evidence="1">Belongs to the RNA polymerase beta' chain family.</text>
</comment>
<dbReference type="GO" id="GO:0003899">
    <property type="term" value="F:DNA-directed RNA polymerase activity"/>
    <property type="evidence" value="ECO:0007669"/>
    <property type="project" value="UniProtKB-EC"/>
</dbReference>